<reference evidence="2 3" key="1">
    <citation type="submission" date="2022-01" db="EMBL/GenBank/DDBJ databases">
        <title>Dethiosulfovibrio faecalis sp. nov., a novel proteolytic, non-sulfur-reducing bacterium isolated from a marine aquaculture solid waste bioreactor.</title>
        <authorList>
            <person name="Grabowski S."/>
            <person name="Apolinario E."/>
            <person name="Schneider N."/>
            <person name="Marshall C.W."/>
            <person name="Sowers K.R."/>
        </authorList>
    </citation>
    <scope>NUCLEOTIDE SEQUENCE [LARGE SCALE GENOMIC DNA]</scope>
    <source>
        <strain evidence="2 3">DSM 12537</strain>
    </source>
</reference>
<dbReference type="EMBL" id="JAKGUD010000004">
    <property type="protein sequence ID" value="MCF4142293.1"/>
    <property type="molecule type" value="Genomic_DNA"/>
</dbReference>
<keyword evidence="3" id="KW-1185">Reference proteome</keyword>
<dbReference type="RefSeq" id="WP_236099047.1">
    <property type="nucleotide sequence ID" value="NZ_JAKGUD010000004.1"/>
</dbReference>
<keyword evidence="1" id="KW-0812">Transmembrane</keyword>
<dbReference type="Gene3D" id="3.40.190.10">
    <property type="entry name" value="Periplasmic binding protein-like II"/>
    <property type="match status" value="1"/>
</dbReference>
<sequence length="115" mass="12587">MDQARGMDNLPITDTVGIVFTMFDYNQRRAPWSDGTFRKAMAHAIDIDTIVDVVAAGYVMLPADSTAAMVDSSFSPEAVEALRLSLGIAIIVLVLSIFFIQRGLEVIVNPRLKGR</sequence>
<name>A0ABS9ER38_9BACT</name>
<comment type="caution">
    <text evidence="2">The sequence shown here is derived from an EMBL/GenBank/DDBJ whole genome shotgun (WGS) entry which is preliminary data.</text>
</comment>
<organism evidence="2 3">
    <name type="scientific">Dethiosulfovibrio marinus</name>
    <dbReference type="NCBI Taxonomy" id="133532"/>
    <lineage>
        <taxon>Bacteria</taxon>
        <taxon>Thermotogati</taxon>
        <taxon>Synergistota</taxon>
        <taxon>Synergistia</taxon>
        <taxon>Synergistales</taxon>
        <taxon>Dethiosulfovibrionaceae</taxon>
        <taxon>Dethiosulfovibrio</taxon>
    </lineage>
</organism>
<accession>A0ABS9ER38</accession>
<gene>
    <name evidence="2" type="ORF">L2W38_05660</name>
</gene>
<protein>
    <submittedName>
        <fullName evidence="2">ABC transporter substrate-binding protein</fullName>
    </submittedName>
</protein>
<dbReference type="Proteomes" id="UP001200430">
    <property type="component" value="Unassembled WGS sequence"/>
</dbReference>
<evidence type="ECO:0000313" key="2">
    <source>
        <dbReference type="EMBL" id="MCF4142293.1"/>
    </source>
</evidence>
<evidence type="ECO:0000313" key="3">
    <source>
        <dbReference type="Proteomes" id="UP001200430"/>
    </source>
</evidence>
<evidence type="ECO:0000256" key="1">
    <source>
        <dbReference type="SAM" id="Phobius"/>
    </source>
</evidence>
<keyword evidence="1" id="KW-0472">Membrane</keyword>
<keyword evidence="1" id="KW-1133">Transmembrane helix</keyword>
<feature type="transmembrane region" description="Helical" evidence="1">
    <location>
        <begin position="81"/>
        <end position="100"/>
    </location>
</feature>
<dbReference type="SUPFAM" id="SSF53850">
    <property type="entry name" value="Periplasmic binding protein-like II"/>
    <property type="match status" value="1"/>
</dbReference>
<proteinExistence type="predicted"/>
<dbReference type="Gene3D" id="3.10.105.10">
    <property type="entry name" value="Dipeptide-binding Protein, Domain 3"/>
    <property type="match status" value="1"/>
</dbReference>